<comment type="caution">
    <text evidence="2">The sequence shown here is derived from an EMBL/GenBank/DDBJ whole genome shotgun (WGS) entry which is preliminary data.</text>
</comment>
<evidence type="ECO:0000313" key="2">
    <source>
        <dbReference type="EMBL" id="MFM0595460.1"/>
    </source>
</evidence>
<accession>A0ABW9DBW7</accession>
<keyword evidence="1" id="KW-0812">Transmembrane</keyword>
<keyword evidence="1" id="KW-1133">Transmembrane helix</keyword>
<gene>
    <name evidence="2" type="ORF">PQQ68_20785</name>
</gene>
<evidence type="ECO:0000256" key="1">
    <source>
        <dbReference type="SAM" id="Phobius"/>
    </source>
</evidence>
<sequence length="257" mass="27482">MGGLLLGAGSHPPVFSSSSSSSPSSSSRGVRFVRSWLGGFNLLPYRQRNARLARRRRLLEWTAAAFAGCAAVLPVIGWQAFERMQLDARRASIDQSFTRLGAPLAEHATLLRTRDEQRKNTAHARRLSDPLTHLRDLIDALSSEPSEGVVLQQMRQREHETQMLATSRGHAASAAWLKRLSGIRGVKGAEVSDLRSSATRGAGRAGAGAGLGLGAGVAGPVEFGAHLRWDDVVLKTAGKTGFASSLPVKSELSRGVK</sequence>
<protein>
    <submittedName>
        <fullName evidence="2">Fimbrial assembly protein</fullName>
    </submittedName>
</protein>
<organism evidence="2 3">
    <name type="scientific">Paraburkholderia dilworthii</name>
    <dbReference type="NCBI Taxonomy" id="948106"/>
    <lineage>
        <taxon>Bacteria</taxon>
        <taxon>Pseudomonadati</taxon>
        <taxon>Pseudomonadota</taxon>
        <taxon>Betaproteobacteria</taxon>
        <taxon>Burkholderiales</taxon>
        <taxon>Burkholderiaceae</taxon>
        <taxon>Paraburkholderia</taxon>
    </lineage>
</organism>
<feature type="transmembrane region" description="Helical" evidence="1">
    <location>
        <begin position="58"/>
        <end position="81"/>
    </location>
</feature>
<evidence type="ECO:0000313" key="3">
    <source>
        <dbReference type="Proteomes" id="UP001629367"/>
    </source>
</evidence>
<dbReference type="EMBL" id="JAQQBZ010000015">
    <property type="protein sequence ID" value="MFM0595460.1"/>
    <property type="molecule type" value="Genomic_DNA"/>
</dbReference>
<name>A0ABW9DBW7_9BURK</name>
<proteinExistence type="predicted"/>
<reference evidence="2 3" key="1">
    <citation type="journal article" date="2024" name="Chem. Sci.">
        <title>Discovery of megapolipeptins by genome mining of a Burkholderiales bacteria collection.</title>
        <authorList>
            <person name="Paulo B.S."/>
            <person name="Recchia M.J.J."/>
            <person name="Lee S."/>
            <person name="Fergusson C.H."/>
            <person name="Romanowski S.B."/>
            <person name="Hernandez A."/>
            <person name="Krull N."/>
            <person name="Liu D.Y."/>
            <person name="Cavanagh H."/>
            <person name="Bos A."/>
            <person name="Gray C.A."/>
            <person name="Murphy B.T."/>
            <person name="Linington R.G."/>
            <person name="Eustaquio A.S."/>
        </authorList>
    </citation>
    <scope>NUCLEOTIDE SEQUENCE [LARGE SCALE GENOMIC DNA]</scope>
    <source>
        <strain evidence="2 3">RL17-335-BIF-A</strain>
    </source>
</reference>
<dbReference type="Proteomes" id="UP001629367">
    <property type="component" value="Unassembled WGS sequence"/>
</dbReference>
<keyword evidence="3" id="KW-1185">Reference proteome</keyword>
<keyword evidence="1" id="KW-0472">Membrane</keyword>